<feature type="chain" id="PRO_5047109467" description="Right handed beta helix region" evidence="1">
    <location>
        <begin position="24"/>
        <end position="518"/>
    </location>
</feature>
<keyword evidence="3" id="KW-1185">Reference proteome</keyword>
<sequence length="518" mass="57644">MKRTLYFLICISFLLLWSSCRKDFDFTPSSGDLRFSKDTVYLDTVFTNIGSSTYNLKVYNRSDEDINIPSVKLALGEDSEYRLNVDGIAGKSFENVEILAKDSMFIFVETTIDIDNLPDLNGEFLYTDKIEFDSGSNQQVVDLVTLVKDAIFIYPNRDDTTGIIETLSLNVGGEIIETEIQGRYLLPEELNFTNERPYVVYGYAAVPNNETLTIDAGARIHFHANSGLLVSEGASLHVNGDLSTDEELLENEVIFEGDRLEPAFEDVPGQWGTIWLFDGSVDNIINYATIKNAAVGILSEGNPNEATDKLTITNSQVYNSSNFGILGRNTSISGENLIVNNSGQASFAATLGGKYNLTHCTIANYWNNSFRQFPSLLVNNFQETEDAILLADLVEANFNNCIIFGNDRVEFLIDEIEEPTTPTLFDFKFTNCLIRFPIDDPSFSGENYNISGPHYDNNIFNQSPDFRDANENDLIIGEDSAGNNQGNSTFATQVPNDILGINRTASPDIGAFQHIIFE</sequence>
<protein>
    <recommendedName>
        <fullName evidence="4">Right handed beta helix region</fullName>
    </recommendedName>
</protein>
<dbReference type="RefSeq" id="WP_183488995.1">
    <property type="nucleotide sequence ID" value="NZ_JBHUOV010000015.1"/>
</dbReference>
<organism evidence="2 3">
    <name type="scientific">Lacinutrix iliipiscaria</name>
    <dbReference type="NCBI Taxonomy" id="1230532"/>
    <lineage>
        <taxon>Bacteria</taxon>
        <taxon>Pseudomonadati</taxon>
        <taxon>Bacteroidota</taxon>
        <taxon>Flavobacteriia</taxon>
        <taxon>Flavobacteriales</taxon>
        <taxon>Flavobacteriaceae</taxon>
        <taxon>Lacinutrix</taxon>
    </lineage>
</organism>
<gene>
    <name evidence="2" type="ORF">ACFS5M_12855</name>
</gene>
<dbReference type="EMBL" id="JBHUOV010000015">
    <property type="protein sequence ID" value="MFD2824564.1"/>
    <property type="molecule type" value="Genomic_DNA"/>
</dbReference>
<dbReference type="Proteomes" id="UP001597533">
    <property type="component" value="Unassembled WGS sequence"/>
</dbReference>
<feature type="signal peptide" evidence="1">
    <location>
        <begin position="1"/>
        <end position="23"/>
    </location>
</feature>
<evidence type="ECO:0000313" key="3">
    <source>
        <dbReference type="Proteomes" id="UP001597533"/>
    </source>
</evidence>
<dbReference type="InterPro" id="IPR011050">
    <property type="entry name" value="Pectin_lyase_fold/virulence"/>
</dbReference>
<evidence type="ECO:0008006" key="4">
    <source>
        <dbReference type="Google" id="ProtNLM"/>
    </source>
</evidence>
<evidence type="ECO:0000256" key="1">
    <source>
        <dbReference type="SAM" id="SignalP"/>
    </source>
</evidence>
<reference evidence="3" key="1">
    <citation type="journal article" date="2019" name="Int. J. Syst. Evol. Microbiol.">
        <title>The Global Catalogue of Microorganisms (GCM) 10K type strain sequencing project: providing services to taxonomists for standard genome sequencing and annotation.</title>
        <authorList>
            <consortium name="The Broad Institute Genomics Platform"/>
            <consortium name="The Broad Institute Genome Sequencing Center for Infectious Disease"/>
            <person name="Wu L."/>
            <person name="Ma J."/>
        </authorList>
    </citation>
    <scope>NUCLEOTIDE SEQUENCE [LARGE SCALE GENOMIC DNA]</scope>
    <source>
        <strain evidence="3">KCTC 32141</strain>
    </source>
</reference>
<evidence type="ECO:0000313" key="2">
    <source>
        <dbReference type="EMBL" id="MFD2824564.1"/>
    </source>
</evidence>
<accession>A0ABW5WRG6</accession>
<dbReference type="PROSITE" id="PS51257">
    <property type="entry name" value="PROKAR_LIPOPROTEIN"/>
    <property type="match status" value="1"/>
</dbReference>
<keyword evidence="1" id="KW-0732">Signal</keyword>
<dbReference type="SUPFAM" id="SSF51126">
    <property type="entry name" value="Pectin lyase-like"/>
    <property type="match status" value="1"/>
</dbReference>
<name>A0ABW5WRG6_9FLAO</name>
<proteinExistence type="predicted"/>
<comment type="caution">
    <text evidence="2">The sequence shown here is derived from an EMBL/GenBank/DDBJ whole genome shotgun (WGS) entry which is preliminary data.</text>
</comment>